<evidence type="ECO:0000256" key="2">
    <source>
        <dbReference type="ARBA" id="ARBA00023015"/>
    </source>
</evidence>
<comment type="subcellular location">
    <subcellularLocation>
        <location evidence="1 6">Nucleus</location>
    </subcellularLocation>
</comment>
<feature type="region of interest" description="Disordered" evidence="7">
    <location>
        <begin position="247"/>
        <end position="300"/>
    </location>
</feature>
<keyword evidence="2" id="KW-0805">Transcription regulation</keyword>
<dbReference type="PRINTS" id="PR00053">
    <property type="entry name" value="FORKHEAD"/>
</dbReference>
<dbReference type="PROSITE" id="PS00657">
    <property type="entry name" value="FORK_HEAD_1"/>
    <property type="match status" value="1"/>
</dbReference>
<dbReference type="Pfam" id="PF00250">
    <property type="entry name" value="Forkhead"/>
    <property type="match status" value="1"/>
</dbReference>
<dbReference type="GO" id="GO:0009653">
    <property type="term" value="P:anatomical structure morphogenesis"/>
    <property type="evidence" value="ECO:0007669"/>
    <property type="project" value="TreeGrafter"/>
</dbReference>
<dbReference type="PANTHER" id="PTHR11829:SF377">
    <property type="entry name" value="FORK HEAD DOMAIN-CONTAINING PROTEIN FD4-RELATED"/>
    <property type="match status" value="1"/>
</dbReference>
<dbReference type="FunFam" id="1.10.10.10:FF:000082">
    <property type="entry name" value="forkhead box protein B2"/>
    <property type="match status" value="1"/>
</dbReference>
<sequence length="492" mass="54310">MPRPGRDSYGDQKPPYSYIALTAMAIQSSPNKMMSLSEIYRYIMDRFPFYRKNTQRWQNSLRHNLSFNDCFVKVPRRGDQPGKGSLWAMHPTCGEMFENGSFLRRRKRFKTEDKNQQSSAHSYPHDAFNQRMFNQSTGEPVHHVINNRGLYDVPGLRAFPQYPGYPLPGQHRHPTVPPTPMYPQMTPGSPANTAAAVAYFQTAMAGYRNAMASLSMRGNSLHPLMRGYGFPHSEAFRSFLAPRRSADDGVLSAPTRSECDSASEVKSNSFDSSRSGVGSSSPLAQSSSGDESHSNDRVTSSKAISFSIENIISGRFSPKSASKQKSTEAGPRRKRQSSDGPETPSKKLKLDGDTPAKLDDKSCSKIQNGDIGVSQTSPTELRLQCAPRTSTPKSDGFYLPFYLQKRDDQTSPSAQADTISIPTSGGKNGDSVAHHPTSTAPTTNFSACYLSQGQRMLQLGQSTHSPTSESKDPPLAYSAFARLKRFTELQVQ</sequence>
<gene>
    <name evidence="9" type="primary">Foxb</name>
</gene>
<organism evidence="9">
    <name type="scientific">Phallusia mammillata</name>
    <dbReference type="NCBI Taxonomy" id="59560"/>
    <lineage>
        <taxon>Eukaryota</taxon>
        <taxon>Metazoa</taxon>
        <taxon>Chordata</taxon>
        <taxon>Tunicata</taxon>
        <taxon>Ascidiacea</taxon>
        <taxon>Phlebobranchia</taxon>
        <taxon>Ascidiidae</taxon>
        <taxon>Phallusia</taxon>
    </lineage>
</organism>
<evidence type="ECO:0000256" key="4">
    <source>
        <dbReference type="ARBA" id="ARBA00023163"/>
    </source>
</evidence>
<dbReference type="SMART" id="SM00339">
    <property type="entry name" value="FH"/>
    <property type="match status" value="1"/>
</dbReference>
<dbReference type="InterPro" id="IPR018122">
    <property type="entry name" value="TF_fork_head_CS_1"/>
</dbReference>
<feature type="region of interest" description="Disordered" evidence="7">
    <location>
        <begin position="406"/>
        <end position="439"/>
    </location>
</feature>
<evidence type="ECO:0000256" key="1">
    <source>
        <dbReference type="ARBA" id="ARBA00004123"/>
    </source>
</evidence>
<dbReference type="InterPro" id="IPR050211">
    <property type="entry name" value="FOX_domain-containing"/>
</dbReference>
<feature type="domain" description="Fork-head" evidence="8">
    <location>
        <begin position="13"/>
        <end position="107"/>
    </location>
</feature>
<dbReference type="GO" id="GO:0005634">
    <property type="term" value="C:nucleus"/>
    <property type="evidence" value="ECO:0007669"/>
    <property type="project" value="UniProtKB-SubCell"/>
</dbReference>
<proteinExistence type="evidence at transcript level"/>
<accession>A0A6F9DDQ1</accession>
<dbReference type="Gene3D" id="1.10.10.10">
    <property type="entry name" value="Winged helix-like DNA-binding domain superfamily/Winged helix DNA-binding domain"/>
    <property type="match status" value="1"/>
</dbReference>
<dbReference type="InterPro" id="IPR001766">
    <property type="entry name" value="Fork_head_dom"/>
</dbReference>
<feature type="compositionally biased region" description="Low complexity" evidence="7">
    <location>
        <begin position="267"/>
        <end position="289"/>
    </location>
</feature>
<dbReference type="InterPro" id="IPR036390">
    <property type="entry name" value="WH_DNA-bd_sf"/>
</dbReference>
<dbReference type="InterPro" id="IPR036388">
    <property type="entry name" value="WH-like_DNA-bd_sf"/>
</dbReference>
<dbReference type="SUPFAM" id="SSF46785">
    <property type="entry name" value="Winged helix' DNA-binding domain"/>
    <property type="match status" value="1"/>
</dbReference>
<dbReference type="GO" id="GO:0000981">
    <property type="term" value="F:DNA-binding transcription factor activity, RNA polymerase II-specific"/>
    <property type="evidence" value="ECO:0007669"/>
    <property type="project" value="TreeGrafter"/>
</dbReference>
<dbReference type="PANTHER" id="PTHR11829">
    <property type="entry name" value="FORKHEAD BOX PROTEIN"/>
    <property type="match status" value="1"/>
</dbReference>
<name>A0A6F9DDQ1_9ASCI</name>
<evidence type="ECO:0000256" key="7">
    <source>
        <dbReference type="SAM" id="MobiDB-lite"/>
    </source>
</evidence>
<evidence type="ECO:0000313" key="9">
    <source>
        <dbReference type="EMBL" id="CAB3246893.1"/>
    </source>
</evidence>
<evidence type="ECO:0000256" key="3">
    <source>
        <dbReference type="ARBA" id="ARBA00023125"/>
    </source>
</evidence>
<keyword evidence="3 6" id="KW-0238">DNA-binding</keyword>
<keyword evidence="5 6" id="KW-0539">Nucleus</keyword>
<feature type="DNA-binding region" description="Fork-head" evidence="6">
    <location>
        <begin position="13"/>
        <end position="107"/>
    </location>
</feature>
<dbReference type="PROSITE" id="PS50039">
    <property type="entry name" value="FORK_HEAD_3"/>
    <property type="match status" value="1"/>
</dbReference>
<dbReference type="PROSITE" id="PS00658">
    <property type="entry name" value="FORK_HEAD_2"/>
    <property type="match status" value="1"/>
</dbReference>
<dbReference type="InterPro" id="IPR030456">
    <property type="entry name" value="TF_fork_head_CS_2"/>
</dbReference>
<evidence type="ECO:0000256" key="6">
    <source>
        <dbReference type="PROSITE-ProRule" id="PRU00089"/>
    </source>
</evidence>
<reference evidence="9" key="1">
    <citation type="submission" date="2020-04" db="EMBL/GenBank/DDBJ databases">
        <authorList>
            <person name="Neveu A P."/>
        </authorList>
    </citation>
    <scope>NUCLEOTIDE SEQUENCE</scope>
    <source>
        <tissue evidence="9">Whole embryo</tissue>
    </source>
</reference>
<keyword evidence="4" id="KW-0804">Transcription</keyword>
<feature type="region of interest" description="Disordered" evidence="7">
    <location>
        <begin position="315"/>
        <end position="390"/>
    </location>
</feature>
<protein>
    <submittedName>
        <fullName evidence="9">FoxB</fullName>
    </submittedName>
</protein>
<evidence type="ECO:0000259" key="8">
    <source>
        <dbReference type="PROSITE" id="PS50039"/>
    </source>
</evidence>
<dbReference type="GO" id="GO:0000978">
    <property type="term" value="F:RNA polymerase II cis-regulatory region sequence-specific DNA binding"/>
    <property type="evidence" value="ECO:0007669"/>
    <property type="project" value="TreeGrafter"/>
</dbReference>
<dbReference type="AlphaFoldDB" id="A0A6F9DDQ1"/>
<dbReference type="EMBL" id="LR785246">
    <property type="protein sequence ID" value="CAB3246893.1"/>
    <property type="molecule type" value="mRNA"/>
</dbReference>
<feature type="compositionally biased region" description="Polar residues" evidence="7">
    <location>
        <begin position="410"/>
        <end position="425"/>
    </location>
</feature>
<dbReference type="GO" id="GO:0030154">
    <property type="term" value="P:cell differentiation"/>
    <property type="evidence" value="ECO:0007669"/>
    <property type="project" value="TreeGrafter"/>
</dbReference>
<feature type="compositionally biased region" description="Basic and acidic residues" evidence="7">
    <location>
        <begin position="344"/>
        <end position="363"/>
    </location>
</feature>
<evidence type="ECO:0000256" key="5">
    <source>
        <dbReference type="ARBA" id="ARBA00023242"/>
    </source>
</evidence>